<feature type="domain" description="Phosphatidate phosphatase APP1 catalytic" evidence="2">
    <location>
        <begin position="224"/>
        <end position="377"/>
    </location>
</feature>
<dbReference type="EMBL" id="LAQI01000120">
    <property type="protein sequence ID" value="KKY18835.1"/>
    <property type="molecule type" value="Genomic_DNA"/>
</dbReference>
<sequence>MAIEYARDAFWQTLGYIAQETESDRELRTAGNFADFEKTMPHLPLSRLRELSVVDNVSSYLGKRNPLARPVDPAKHVVWLQDNTAYRPKGADAKKNNVWEAEFVCAYFVKNSGKDWGRVVADIADKAGLGEGHRDAEATIAKRLEPWMDAILPAHTVRISIGDDSGDAGDRQVATLGPSDRSGTSKTLIRTTGRHADGDTLTSRSLDHLATRHMTTTFAEPTGWAVISDIDDTIKITQTPSPAGILRSTFVDAPTPVAGMPALYTHIARALDSPPFWYLSASPYNLYPFLRDFRAAHGFPAGPLLLRNASWMDLAGFLVALTAGTRAYKTARMRDLHRMFPGRRFVLIGDSTQSDPEAYGDVAREFPGWVGAVFIRRVTGVAEIDRTSKNKPERFEKAFEGVERGLWRVFDDPQEVYAEVDRLVGR</sequence>
<dbReference type="AlphaFoldDB" id="A0A0G2GPW5"/>
<accession>A0A0G2GPW5</accession>
<dbReference type="GO" id="GO:0008195">
    <property type="term" value="F:phosphatidate phosphatase activity"/>
    <property type="evidence" value="ECO:0007669"/>
    <property type="project" value="InterPro"/>
</dbReference>
<evidence type="ECO:0000259" key="2">
    <source>
        <dbReference type="Pfam" id="PF09949"/>
    </source>
</evidence>
<gene>
    <name evidence="3" type="ORF">UCDDS831_g05775</name>
</gene>
<organism evidence="3 4">
    <name type="scientific">Diplodia seriata</name>
    <dbReference type="NCBI Taxonomy" id="420778"/>
    <lineage>
        <taxon>Eukaryota</taxon>
        <taxon>Fungi</taxon>
        <taxon>Dikarya</taxon>
        <taxon>Ascomycota</taxon>
        <taxon>Pezizomycotina</taxon>
        <taxon>Dothideomycetes</taxon>
        <taxon>Dothideomycetes incertae sedis</taxon>
        <taxon>Botryosphaeriales</taxon>
        <taxon>Botryosphaeriaceae</taxon>
        <taxon>Diplodia</taxon>
    </lineage>
</organism>
<dbReference type="PANTHER" id="PTHR28208">
    <property type="entry name" value="PHOSPHATIDATE PHOSPHATASE APP1"/>
    <property type="match status" value="1"/>
</dbReference>
<reference evidence="3 4" key="2">
    <citation type="submission" date="2015-05" db="EMBL/GenBank/DDBJ databases">
        <title>Distinctive expansion of gene families associated with plant cell wall degradation and secondary metabolism in the genomes of grapevine trunk pathogens.</title>
        <authorList>
            <person name="Lawrence D.P."/>
            <person name="Travadon R."/>
            <person name="Rolshausen P.E."/>
            <person name="Baumgartner K."/>
        </authorList>
    </citation>
    <scope>NUCLEOTIDE SEQUENCE [LARGE SCALE GENOMIC DNA]</scope>
    <source>
        <strain evidence="3">DS831</strain>
    </source>
</reference>
<evidence type="ECO:0000313" key="3">
    <source>
        <dbReference type="EMBL" id="KKY18835.1"/>
    </source>
</evidence>
<name>A0A0G2GPW5_9PEZI</name>
<dbReference type="PANTHER" id="PTHR28208:SF1">
    <property type="entry name" value="FILAMENT ORGANIZATION PROTEIN APP1-LIKE, PUTATIVE (AFU_ORTHOLOGUE AFUA_1G06650)-RELATED"/>
    <property type="match status" value="1"/>
</dbReference>
<dbReference type="Pfam" id="PF09949">
    <property type="entry name" value="APP1_cat"/>
    <property type="match status" value="1"/>
</dbReference>
<dbReference type="Proteomes" id="UP000034182">
    <property type="component" value="Unassembled WGS sequence"/>
</dbReference>
<proteinExistence type="predicted"/>
<comment type="caution">
    <text evidence="3">The sequence shown here is derived from an EMBL/GenBank/DDBJ whole genome shotgun (WGS) entry which is preliminary data.</text>
</comment>
<dbReference type="InterPro" id="IPR019236">
    <property type="entry name" value="APP1_cat"/>
</dbReference>
<reference evidence="3 4" key="1">
    <citation type="submission" date="2015-03" db="EMBL/GenBank/DDBJ databases">
        <authorList>
            <person name="Morales-Cruz A."/>
            <person name="Amrine K.C."/>
            <person name="Cantu D."/>
        </authorList>
    </citation>
    <scope>NUCLEOTIDE SEQUENCE [LARGE SCALE GENOMIC DNA]</scope>
    <source>
        <strain evidence="3">DS831</strain>
    </source>
</reference>
<feature type="region of interest" description="Disordered" evidence="1">
    <location>
        <begin position="167"/>
        <end position="187"/>
    </location>
</feature>
<protein>
    <submittedName>
        <fullName evidence="3">Putative actin filament organization protein app1-like protein</fullName>
    </submittedName>
</protein>
<evidence type="ECO:0000256" key="1">
    <source>
        <dbReference type="SAM" id="MobiDB-lite"/>
    </source>
</evidence>
<dbReference type="InterPro" id="IPR052935">
    <property type="entry name" value="Mg2+_PAP"/>
</dbReference>
<dbReference type="GO" id="GO:0030479">
    <property type="term" value="C:actin cortical patch"/>
    <property type="evidence" value="ECO:0007669"/>
    <property type="project" value="TreeGrafter"/>
</dbReference>
<evidence type="ECO:0000313" key="4">
    <source>
        <dbReference type="Proteomes" id="UP000034182"/>
    </source>
</evidence>